<evidence type="ECO:0000256" key="4">
    <source>
        <dbReference type="ARBA" id="ARBA00022679"/>
    </source>
</evidence>
<organism evidence="10 11">
    <name type="scientific">Candidatus Coatesbacteria bacterium 4484_99</name>
    <dbReference type="NCBI Taxonomy" id="1970774"/>
    <lineage>
        <taxon>Bacteria</taxon>
        <taxon>Candidatus Coatesiibacteriota</taxon>
    </lineage>
</organism>
<evidence type="ECO:0000256" key="1">
    <source>
        <dbReference type="ARBA" id="ARBA00001946"/>
    </source>
</evidence>
<dbReference type="PANTHER" id="PTHR43532">
    <property type="entry name" value="GLUCOSE-1-PHOSPHATE THYMIDYLYLTRANSFERASE"/>
    <property type="match status" value="1"/>
</dbReference>
<comment type="similarity">
    <text evidence="2">Belongs to the glucose-1-phosphate thymidylyltransferase family.</text>
</comment>
<protein>
    <recommendedName>
        <fullName evidence="3">glucose-1-phosphate thymidylyltransferase</fullName>
        <ecNumber evidence="3">2.7.7.24</ecNumber>
    </recommendedName>
</protein>
<dbReference type="AlphaFoldDB" id="A0A1W9S1Z3"/>
<keyword evidence="7" id="KW-0460">Magnesium</keyword>
<evidence type="ECO:0000256" key="6">
    <source>
        <dbReference type="ARBA" id="ARBA00022723"/>
    </source>
</evidence>
<comment type="catalytic activity">
    <reaction evidence="8">
        <text>dTTP + alpha-D-glucose 1-phosphate + H(+) = dTDP-alpha-D-glucose + diphosphate</text>
        <dbReference type="Rhea" id="RHEA:15225"/>
        <dbReference type="ChEBI" id="CHEBI:15378"/>
        <dbReference type="ChEBI" id="CHEBI:33019"/>
        <dbReference type="ChEBI" id="CHEBI:37568"/>
        <dbReference type="ChEBI" id="CHEBI:57477"/>
        <dbReference type="ChEBI" id="CHEBI:58601"/>
        <dbReference type="EC" id="2.7.7.24"/>
    </reaction>
</comment>
<dbReference type="EC" id="2.7.7.24" evidence="3"/>
<keyword evidence="4" id="KW-0808">Transferase</keyword>
<comment type="cofactor">
    <cofactor evidence="1">
        <name>Mg(2+)</name>
        <dbReference type="ChEBI" id="CHEBI:18420"/>
    </cofactor>
</comment>
<evidence type="ECO:0000313" key="10">
    <source>
        <dbReference type="EMBL" id="OQX90859.1"/>
    </source>
</evidence>
<dbReference type="Proteomes" id="UP000192611">
    <property type="component" value="Unassembled WGS sequence"/>
</dbReference>
<dbReference type="SUPFAM" id="SSF53448">
    <property type="entry name" value="Nucleotide-diphospho-sugar transferases"/>
    <property type="match status" value="1"/>
</dbReference>
<sequence>MKGIVLAGGLGTRLHPLTKVTNKHLLPVYNQPMIYYPISTLVKAGIKDIMIVTGGERAGDFLRLLGNGSVFGLPHLHYGYQEGAGGIAEALYLARHFAGDDCICVILGDNIFQDDFTQQISDFEKNDGAMVFLKEVENPQEYGVAVLEGDKIVDICEKPKKPPSNYAVVGLYVYEPDVFKVIETLTPSERGELEITDVNRHYLSKGRLRYKILNGYWGDAGESIDKLLMVSNKVRELGLSLNINSNIM</sequence>
<keyword evidence="5" id="KW-0548">Nucleotidyltransferase</keyword>
<evidence type="ECO:0000256" key="2">
    <source>
        <dbReference type="ARBA" id="ARBA00010480"/>
    </source>
</evidence>
<proteinExistence type="inferred from homology"/>
<reference evidence="11" key="1">
    <citation type="submission" date="2017-03" db="EMBL/GenBank/DDBJ databases">
        <title>Novel pathways for hydrocarbon cycling and metabolic interdependencies in hydrothermal sediment communities.</title>
        <authorList>
            <person name="Dombrowski N."/>
            <person name="Seitz K."/>
            <person name="Teske A."/>
            <person name="Baker B."/>
        </authorList>
    </citation>
    <scope>NUCLEOTIDE SEQUENCE [LARGE SCALE GENOMIC DNA]</scope>
</reference>
<evidence type="ECO:0000256" key="7">
    <source>
        <dbReference type="ARBA" id="ARBA00022842"/>
    </source>
</evidence>
<comment type="caution">
    <text evidence="10">The sequence shown here is derived from an EMBL/GenBank/DDBJ whole genome shotgun (WGS) entry which is preliminary data.</text>
</comment>
<name>A0A1W9S1Z3_9BACT</name>
<dbReference type="InterPro" id="IPR005835">
    <property type="entry name" value="NTP_transferase_dom"/>
</dbReference>
<evidence type="ECO:0000313" key="11">
    <source>
        <dbReference type="Proteomes" id="UP000192611"/>
    </source>
</evidence>
<dbReference type="Pfam" id="PF00483">
    <property type="entry name" value="NTP_transferase"/>
    <property type="match status" value="1"/>
</dbReference>
<dbReference type="InterPro" id="IPR005907">
    <property type="entry name" value="G1P_thy_trans_s"/>
</dbReference>
<keyword evidence="6" id="KW-0479">Metal-binding</keyword>
<keyword evidence="10" id="KW-0946">Virion</keyword>
<dbReference type="GO" id="GO:0008879">
    <property type="term" value="F:glucose-1-phosphate thymidylyltransferase activity"/>
    <property type="evidence" value="ECO:0007669"/>
    <property type="project" value="UniProtKB-EC"/>
</dbReference>
<evidence type="ECO:0000259" key="9">
    <source>
        <dbReference type="Pfam" id="PF00483"/>
    </source>
</evidence>
<dbReference type="GO" id="GO:0046872">
    <property type="term" value="F:metal ion binding"/>
    <property type="evidence" value="ECO:0007669"/>
    <property type="project" value="UniProtKB-KW"/>
</dbReference>
<accession>A0A1W9S1Z3</accession>
<dbReference type="PANTHER" id="PTHR43532:SF1">
    <property type="entry name" value="GLUCOSE-1-PHOSPHATE THYMIDYLYLTRANSFERASE 1"/>
    <property type="match status" value="1"/>
</dbReference>
<evidence type="ECO:0000256" key="8">
    <source>
        <dbReference type="ARBA" id="ARBA00049336"/>
    </source>
</evidence>
<keyword evidence="10" id="KW-0167">Capsid protein</keyword>
<feature type="domain" description="Nucleotidyl transferase" evidence="9">
    <location>
        <begin position="2"/>
        <end position="234"/>
    </location>
</feature>
<dbReference type="InterPro" id="IPR029044">
    <property type="entry name" value="Nucleotide-diphossugar_trans"/>
</dbReference>
<evidence type="ECO:0000256" key="5">
    <source>
        <dbReference type="ARBA" id="ARBA00022695"/>
    </source>
</evidence>
<gene>
    <name evidence="10" type="ORF">B6D57_01750</name>
</gene>
<dbReference type="EMBL" id="NATQ01000023">
    <property type="protein sequence ID" value="OQX90859.1"/>
    <property type="molecule type" value="Genomic_DNA"/>
</dbReference>
<dbReference type="Gene3D" id="3.90.550.10">
    <property type="entry name" value="Spore Coat Polysaccharide Biosynthesis Protein SpsA, Chain A"/>
    <property type="match status" value="1"/>
</dbReference>
<evidence type="ECO:0000256" key="3">
    <source>
        <dbReference type="ARBA" id="ARBA00012461"/>
    </source>
</evidence>